<dbReference type="GO" id="GO:0004557">
    <property type="term" value="F:alpha-galactosidase activity"/>
    <property type="evidence" value="ECO:0007669"/>
    <property type="project" value="TreeGrafter"/>
</dbReference>
<dbReference type="InterPro" id="IPR000111">
    <property type="entry name" value="Glyco_hydro_27/36_CS"/>
</dbReference>
<evidence type="ECO:0000256" key="7">
    <source>
        <dbReference type="ARBA" id="ARBA00023180"/>
    </source>
</evidence>
<accession>A0A4W3IK52</accession>
<dbReference type="Pfam" id="PF17450">
    <property type="entry name" value="Melibiase_2_C"/>
    <property type="match status" value="1"/>
</dbReference>
<dbReference type="FunCoup" id="A0A4W3IK52">
    <property type="interactions" value="191"/>
</dbReference>
<comment type="similarity">
    <text evidence="2 10">Belongs to the glycosyl hydrolase 27 family.</text>
</comment>
<dbReference type="EC" id="3.2.1.-" evidence="10"/>
<evidence type="ECO:0000256" key="2">
    <source>
        <dbReference type="ARBA" id="ARBA00009743"/>
    </source>
</evidence>
<evidence type="ECO:0000256" key="10">
    <source>
        <dbReference type="RuleBase" id="RU361168"/>
    </source>
</evidence>
<keyword evidence="11" id="KW-0732">Signal</keyword>
<evidence type="ECO:0000256" key="1">
    <source>
        <dbReference type="ARBA" id="ARBA00004371"/>
    </source>
</evidence>
<organism evidence="13 14">
    <name type="scientific">Callorhinchus milii</name>
    <name type="common">Ghost shark</name>
    <dbReference type="NCBI Taxonomy" id="7868"/>
    <lineage>
        <taxon>Eukaryota</taxon>
        <taxon>Metazoa</taxon>
        <taxon>Chordata</taxon>
        <taxon>Craniata</taxon>
        <taxon>Vertebrata</taxon>
        <taxon>Chondrichthyes</taxon>
        <taxon>Holocephali</taxon>
        <taxon>Chimaeriformes</taxon>
        <taxon>Callorhinchidae</taxon>
        <taxon>Callorhinchus</taxon>
    </lineage>
</organism>
<dbReference type="GO" id="GO:0016139">
    <property type="term" value="P:glycoside catabolic process"/>
    <property type="evidence" value="ECO:0007669"/>
    <property type="project" value="TreeGrafter"/>
</dbReference>
<reference evidence="13" key="5">
    <citation type="submission" date="2025-09" db="UniProtKB">
        <authorList>
            <consortium name="Ensembl"/>
        </authorList>
    </citation>
    <scope>IDENTIFICATION</scope>
</reference>
<name>A0A4W3IK52_CALMI</name>
<protein>
    <recommendedName>
        <fullName evidence="10">Alpha-galactosidase</fullName>
        <ecNumber evidence="10">3.2.1.-</ecNumber>
    </recommendedName>
</protein>
<proteinExistence type="inferred from homology"/>
<dbReference type="InterPro" id="IPR035373">
    <property type="entry name" value="Melibiase/NAGA_C"/>
</dbReference>
<dbReference type="GO" id="GO:0009311">
    <property type="term" value="P:oligosaccharide metabolic process"/>
    <property type="evidence" value="ECO:0007669"/>
    <property type="project" value="TreeGrafter"/>
</dbReference>
<dbReference type="InterPro" id="IPR013780">
    <property type="entry name" value="Glyco_hydro_b"/>
</dbReference>
<dbReference type="InterPro" id="IPR017853">
    <property type="entry name" value="GH"/>
</dbReference>
<dbReference type="GO" id="GO:0016020">
    <property type="term" value="C:membrane"/>
    <property type="evidence" value="ECO:0007669"/>
    <property type="project" value="GOC"/>
</dbReference>
<evidence type="ECO:0000256" key="4">
    <source>
        <dbReference type="ARBA" id="ARBA00022801"/>
    </source>
</evidence>
<keyword evidence="7" id="KW-0325">Glycoprotein</keyword>
<keyword evidence="8" id="KW-0458">Lysosome</keyword>
<dbReference type="SUPFAM" id="SSF51445">
    <property type="entry name" value="(Trans)glycosidases"/>
    <property type="match status" value="1"/>
</dbReference>
<keyword evidence="6 10" id="KW-1015">Disulfide bond</keyword>
<keyword evidence="9 10" id="KW-0326">Glycosidase</keyword>
<evidence type="ECO:0000256" key="3">
    <source>
        <dbReference type="ARBA" id="ARBA00011738"/>
    </source>
</evidence>
<keyword evidence="14" id="KW-1185">Reference proteome</keyword>
<evidence type="ECO:0000256" key="9">
    <source>
        <dbReference type="ARBA" id="ARBA00023295"/>
    </source>
</evidence>
<reference evidence="14" key="3">
    <citation type="journal article" date="2014" name="Nature">
        <title>Elephant shark genome provides unique insights into gnathostome evolution.</title>
        <authorList>
            <consortium name="International Elephant Shark Genome Sequencing Consortium"/>
            <person name="Venkatesh B."/>
            <person name="Lee A.P."/>
            <person name="Ravi V."/>
            <person name="Maurya A.K."/>
            <person name="Lian M.M."/>
            <person name="Swann J.B."/>
            <person name="Ohta Y."/>
            <person name="Flajnik M.F."/>
            <person name="Sutoh Y."/>
            <person name="Kasahara M."/>
            <person name="Hoon S."/>
            <person name="Gangu V."/>
            <person name="Roy S.W."/>
            <person name="Irimia M."/>
            <person name="Korzh V."/>
            <person name="Kondrychyn I."/>
            <person name="Lim Z.W."/>
            <person name="Tay B.H."/>
            <person name="Tohari S."/>
            <person name="Kong K.W."/>
            <person name="Ho S."/>
            <person name="Lorente-Galdos B."/>
            <person name="Quilez J."/>
            <person name="Marques-Bonet T."/>
            <person name="Raney B.J."/>
            <person name="Ingham P.W."/>
            <person name="Tay A."/>
            <person name="Hillier L.W."/>
            <person name="Minx P."/>
            <person name="Boehm T."/>
            <person name="Wilson R.K."/>
            <person name="Brenner S."/>
            <person name="Warren W.C."/>
        </authorList>
    </citation>
    <scope>NUCLEOTIDE SEQUENCE [LARGE SCALE GENOMIC DNA]</scope>
</reference>
<dbReference type="SUPFAM" id="SSF51011">
    <property type="entry name" value="Glycosyl hydrolase domain"/>
    <property type="match status" value="1"/>
</dbReference>
<dbReference type="Pfam" id="PF16499">
    <property type="entry name" value="Melibiase_2"/>
    <property type="match status" value="1"/>
</dbReference>
<evidence type="ECO:0000256" key="5">
    <source>
        <dbReference type="ARBA" id="ARBA00023098"/>
    </source>
</evidence>
<reference evidence="13" key="4">
    <citation type="submission" date="2025-08" db="UniProtKB">
        <authorList>
            <consortium name="Ensembl"/>
        </authorList>
    </citation>
    <scope>IDENTIFICATION</scope>
</reference>
<dbReference type="InterPro" id="IPR002241">
    <property type="entry name" value="Glyco_hydro_27"/>
</dbReference>
<dbReference type="Gene3D" id="2.60.40.1180">
    <property type="entry name" value="Golgi alpha-mannosidase II"/>
    <property type="match status" value="1"/>
</dbReference>
<dbReference type="CDD" id="cd14792">
    <property type="entry name" value="GH27"/>
    <property type="match status" value="1"/>
</dbReference>
<sequence length="432" mass="48929">MNYCRKLFLFTSFLLTLAGPCQHLDNGLARTPPMGWLAWERFRCNTDCNNDPDNCISEALFKTMADKMAEDGWKDVGYQYVNMDDCWTAETRDSQGKIQPDPVRFPNGIKALADYVHSKGLKLGIYGDLGNLTCGGYVGTTIDKIVIDAQTFAIWEVDMLKFDGCNSNSIEKIIGYPKMSFALNATGRPIVYSCSWPAYEGGLPPHVNYTLLGNICNLWRNFDDIEDSWDKVLSIINWFGDHQNVLQPAAGPGQWNDPDMLVIGDYGLSYDQCKAQLALWAILAAPLFMSNDLRKISNEAKKLLQNKLLIFINQDHLGIQGTRIKKEQDMQVWKRSLSDLHYAVAFLNTANYGPPTTFTTNLFLLQIMHCRLGYNIYDVFTDELVGHYRADILSPCLHPHHSSIIIIIILAFDIAHYRIFETSQSATKYTVK</sequence>
<dbReference type="PANTHER" id="PTHR11452:SF93">
    <property type="entry name" value="ALPHA-GALACTOSIDASE"/>
    <property type="match status" value="1"/>
</dbReference>
<dbReference type="Gene3D" id="3.20.20.70">
    <property type="entry name" value="Aldolase class I"/>
    <property type="match status" value="1"/>
</dbReference>
<dbReference type="AlphaFoldDB" id="A0A4W3IK52"/>
<dbReference type="PANTHER" id="PTHR11452">
    <property type="entry name" value="ALPHA-GALACTOSIDASE/ALPHA-N-ACETYLGALACTOSAMINIDASE"/>
    <property type="match status" value="1"/>
</dbReference>
<dbReference type="Proteomes" id="UP000314986">
    <property type="component" value="Unassembled WGS sequence"/>
</dbReference>
<dbReference type="GO" id="GO:0019377">
    <property type="term" value="P:glycolipid catabolic process"/>
    <property type="evidence" value="ECO:0007669"/>
    <property type="project" value="UniProtKB-ARBA"/>
</dbReference>
<evidence type="ECO:0000313" key="13">
    <source>
        <dbReference type="Ensembl" id="ENSCMIP00000021209.1"/>
    </source>
</evidence>
<keyword evidence="4 10" id="KW-0378">Hydrolase</keyword>
<reference evidence="14" key="1">
    <citation type="journal article" date="2006" name="Science">
        <title>Ancient noncoding elements conserved in the human genome.</title>
        <authorList>
            <person name="Venkatesh B."/>
            <person name="Kirkness E.F."/>
            <person name="Loh Y.H."/>
            <person name="Halpern A.L."/>
            <person name="Lee A.P."/>
            <person name="Johnson J."/>
            <person name="Dandona N."/>
            <person name="Viswanathan L.D."/>
            <person name="Tay A."/>
            <person name="Venter J.C."/>
            <person name="Strausberg R.L."/>
            <person name="Brenner S."/>
        </authorList>
    </citation>
    <scope>NUCLEOTIDE SEQUENCE [LARGE SCALE GENOMIC DNA]</scope>
</reference>
<evidence type="ECO:0000259" key="12">
    <source>
        <dbReference type="Pfam" id="PF17450"/>
    </source>
</evidence>
<dbReference type="PROSITE" id="PS00512">
    <property type="entry name" value="ALPHA_GALACTOSIDASE"/>
    <property type="match status" value="1"/>
</dbReference>
<evidence type="ECO:0000256" key="11">
    <source>
        <dbReference type="SAM" id="SignalP"/>
    </source>
</evidence>
<dbReference type="FunFam" id="3.20.20.70:FF:000070">
    <property type="entry name" value="Alpha-galactosidase"/>
    <property type="match status" value="1"/>
</dbReference>
<feature type="chain" id="PRO_5021211381" description="Alpha-galactosidase" evidence="11">
    <location>
        <begin position="24"/>
        <end position="432"/>
    </location>
</feature>
<dbReference type="Ensembl" id="ENSCMIT00000021593.1">
    <property type="protein sequence ID" value="ENSCMIP00000021209.1"/>
    <property type="gene ID" value="ENSCMIG00000009699.1"/>
</dbReference>
<evidence type="ECO:0000313" key="14">
    <source>
        <dbReference type="Proteomes" id="UP000314986"/>
    </source>
</evidence>
<comment type="subunit">
    <text evidence="3 10">Homodimer.</text>
</comment>
<dbReference type="InterPro" id="IPR013785">
    <property type="entry name" value="Aldolase_TIM"/>
</dbReference>
<dbReference type="GO" id="GO:0005764">
    <property type="term" value="C:lysosome"/>
    <property type="evidence" value="ECO:0007669"/>
    <property type="project" value="UniProtKB-SubCell"/>
</dbReference>
<dbReference type="STRING" id="7868.ENSCMIP00000021209"/>
<dbReference type="GeneTree" id="ENSGT00390000008751"/>
<dbReference type="PRINTS" id="PR00740">
    <property type="entry name" value="GLHYDRLASE27"/>
</dbReference>
<reference evidence="14" key="2">
    <citation type="journal article" date="2007" name="PLoS Biol.">
        <title>Survey sequencing and comparative analysis of the elephant shark (Callorhinchus milii) genome.</title>
        <authorList>
            <person name="Venkatesh B."/>
            <person name="Kirkness E.F."/>
            <person name="Loh Y.H."/>
            <person name="Halpern A.L."/>
            <person name="Lee A.P."/>
            <person name="Johnson J."/>
            <person name="Dandona N."/>
            <person name="Viswanathan L.D."/>
            <person name="Tay A."/>
            <person name="Venter J.C."/>
            <person name="Strausberg R.L."/>
            <person name="Brenner S."/>
        </authorList>
    </citation>
    <scope>NUCLEOTIDE SEQUENCE [LARGE SCALE GENOMIC DNA]</scope>
</reference>
<comment type="subcellular location">
    <subcellularLocation>
        <location evidence="1">Lysosome</location>
    </subcellularLocation>
</comment>
<evidence type="ECO:0000256" key="6">
    <source>
        <dbReference type="ARBA" id="ARBA00023157"/>
    </source>
</evidence>
<keyword evidence="5" id="KW-0443">Lipid metabolism</keyword>
<dbReference type="OMA" id="NIIDWFF"/>
<feature type="signal peptide" evidence="11">
    <location>
        <begin position="1"/>
        <end position="23"/>
    </location>
</feature>
<dbReference type="InParanoid" id="A0A4W3IK52"/>
<feature type="domain" description="Alpha galactosidase A C-terminal" evidence="12">
    <location>
        <begin position="318"/>
        <end position="383"/>
    </location>
</feature>
<evidence type="ECO:0000256" key="8">
    <source>
        <dbReference type="ARBA" id="ARBA00023228"/>
    </source>
</evidence>